<dbReference type="Proteomes" id="UP000265160">
    <property type="component" value="LG23"/>
</dbReference>
<dbReference type="InterPro" id="IPR018114">
    <property type="entry name" value="TRYPSIN_HIS"/>
</dbReference>
<dbReference type="Pfam" id="PF00089">
    <property type="entry name" value="Trypsin"/>
    <property type="match status" value="1"/>
</dbReference>
<accession>A0A3P9B9X9</accession>
<dbReference type="InterPro" id="IPR001314">
    <property type="entry name" value="Peptidase_S1A"/>
</dbReference>
<keyword evidence="5" id="KW-1185">Reference proteome</keyword>
<sequence length="330" mass="36813">MSFNTHIKQICKTAFFHLRSISKIRNILSQSDAEKLVHAFITSRLDYCNSLLSGCPKTSLKSLQLIQNAAARVLTGTRKREHISPVLASLHWLPHGSDIINGEKAPENSSHYMASVQNKKGQHVCGGFLITEDFVVSAAHCDEYNPTDVVLGNHNLKNDNHQKIKIKNKNIRENYQNIGQGNDIMLLEVSTCSCVQLNERVQTIQLPPAEIHLEENQVCQVAGWGKTKTRGKSVDELRVVDVSVINQRVCEEQWPGLPANVICAGGYKTTKGFCQGDSGGPLLCDGLAVGVVSFNYKENCSYPNKPNIYTDISKYRQWIDGIVKSRKYEE</sequence>
<dbReference type="PRINTS" id="PR00722">
    <property type="entry name" value="CHYMOTRYPSIN"/>
</dbReference>
<dbReference type="GO" id="GO:0006508">
    <property type="term" value="P:proteolysis"/>
    <property type="evidence" value="ECO:0007669"/>
    <property type="project" value="InterPro"/>
</dbReference>
<name>A0A3P9B9X9_9CICH</name>
<dbReference type="FunFam" id="2.40.10.10:FF:000002">
    <property type="entry name" value="Transmembrane protease serine"/>
    <property type="match status" value="1"/>
</dbReference>
<dbReference type="Ensembl" id="ENSMZET00005007018.1">
    <property type="protein sequence ID" value="ENSMZEP00005006718.1"/>
    <property type="gene ID" value="ENSMZEG00005005110.1"/>
</dbReference>
<dbReference type="InterPro" id="IPR043504">
    <property type="entry name" value="Peptidase_S1_PA_chymotrypsin"/>
</dbReference>
<dbReference type="GeneTree" id="ENSGT00910000144271"/>
<dbReference type="AlphaFoldDB" id="A0A3P9B9X9"/>
<evidence type="ECO:0000256" key="1">
    <source>
        <dbReference type="ARBA" id="ARBA00023157"/>
    </source>
</evidence>
<reference evidence="4" key="3">
    <citation type="submission" date="2025-09" db="UniProtKB">
        <authorList>
            <consortium name="Ensembl"/>
        </authorList>
    </citation>
    <scope>IDENTIFICATION</scope>
</reference>
<keyword evidence="1" id="KW-1015">Disulfide bond</keyword>
<dbReference type="PROSITE" id="PS50240">
    <property type="entry name" value="TRYPSIN_DOM"/>
    <property type="match status" value="1"/>
</dbReference>
<proteinExistence type="inferred from homology"/>
<dbReference type="InterPro" id="IPR009003">
    <property type="entry name" value="Peptidase_S1_PA"/>
</dbReference>
<dbReference type="SMART" id="SM00020">
    <property type="entry name" value="Tryp_SPc"/>
    <property type="match status" value="1"/>
</dbReference>
<reference evidence="4 5" key="1">
    <citation type="journal article" date="2014" name="Nature">
        <title>The genomic substrate for adaptive radiation in African cichlid fish.</title>
        <authorList>
            <person name="Brawand D."/>
            <person name="Wagner C.E."/>
            <person name="Li Y.I."/>
            <person name="Malinsky M."/>
            <person name="Keller I."/>
            <person name="Fan S."/>
            <person name="Simakov O."/>
            <person name="Ng A.Y."/>
            <person name="Lim Z.W."/>
            <person name="Bezault E."/>
            <person name="Turner-Maier J."/>
            <person name="Johnson J."/>
            <person name="Alcazar R."/>
            <person name="Noh H.J."/>
            <person name="Russell P."/>
            <person name="Aken B."/>
            <person name="Alfoldi J."/>
            <person name="Amemiya C."/>
            <person name="Azzouzi N."/>
            <person name="Baroiller J.F."/>
            <person name="Barloy-Hubler F."/>
            <person name="Berlin A."/>
            <person name="Bloomquist R."/>
            <person name="Carleton K.L."/>
            <person name="Conte M.A."/>
            <person name="D'Cotta H."/>
            <person name="Eshel O."/>
            <person name="Gaffney L."/>
            <person name="Galibert F."/>
            <person name="Gante H.F."/>
            <person name="Gnerre S."/>
            <person name="Greuter L."/>
            <person name="Guyon R."/>
            <person name="Haddad N.S."/>
            <person name="Haerty W."/>
            <person name="Harris R.M."/>
            <person name="Hofmann H.A."/>
            <person name="Hourlier T."/>
            <person name="Hulata G."/>
            <person name="Jaffe D.B."/>
            <person name="Lara M."/>
            <person name="Lee A.P."/>
            <person name="MacCallum I."/>
            <person name="Mwaiko S."/>
            <person name="Nikaido M."/>
            <person name="Nishihara H."/>
            <person name="Ozouf-Costaz C."/>
            <person name="Penman D.J."/>
            <person name="Przybylski D."/>
            <person name="Rakotomanga M."/>
            <person name="Renn S.C.P."/>
            <person name="Ribeiro F.J."/>
            <person name="Ron M."/>
            <person name="Salzburger W."/>
            <person name="Sanchez-Pulido L."/>
            <person name="Santos M.E."/>
            <person name="Searle S."/>
            <person name="Sharpe T."/>
            <person name="Swofford R."/>
            <person name="Tan F.J."/>
            <person name="Williams L."/>
            <person name="Young S."/>
            <person name="Yin S."/>
            <person name="Okada N."/>
            <person name="Kocher T.D."/>
            <person name="Miska E.A."/>
            <person name="Lander E.S."/>
            <person name="Venkatesh B."/>
            <person name="Fernald R.D."/>
            <person name="Meyer A."/>
            <person name="Ponting C.P."/>
            <person name="Streelman J.T."/>
            <person name="Lindblad-Toh K."/>
            <person name="Seehausen O."/>
            <person name="Di Palma F."/>
        </authorList>
    </citation>
    <scope>NUCLEOTIDE SEQUENCE</scope>
</reference>
<dbReference type="GO" id="GO:0004252">
    <property type="term" value="F:serine-type endopeptidase activity"/>
    <property type="evidence" value="ECO:0007669"/>
    <property type="project" value="InterPro"/>
</dbReference>
<dbReference type="CDD" id="cd00190">
    <property type="entry name" value="Tryp_SPc"/>
    <property type="match status" value="1"/>
</dbReference>
<dbReference type="PROSITE" id="PS00134">
    <property type="entry name" value="TRYPSIN_HIS"/>
    <property type="match status" value="1"/>
</dbReference>
<evidence type="ECO:0000259" key="3">
    <source>
        <dbReference type="PROSITE" id="PS50240"/>
    </source>
</evidence>
<dbReference type="STRING" id="106582.ENSMZEP00005006718"/>
<comment type="similarity">
    <text evidence="2">Belongs to the peptidase S1 family. CLIP subfamily.</text>
</comment>
<dbReference type="PANTHER" id="PTHR24271">
    <property type="entry name" value="KALLIKREIN-RELATED"/>
    <property type="match status" value="1"/>
</dbReference>
<reference evidence="4" key="2">
    <citation type="submission" date="2025-08" db="UniProtKB">
        <authorList>
            <consortium name="Ensembl"/>
        </authorList>
    </citation>
    <scope>IDENTIFICATION</scope>
</reference>
<feature type="domain" description="Peptidase S1" evidence="3">
    <location>
        <begin position="99"/>
        <end position="324"/>
    </location>
</feature>
<dbReference type="InterPro" id="IPR001254">
    <property type="entry name" value="Trypsin_dom"/>
</dbReference>
<organism evidence="4 5">
    <name type="scientific">Maylandia zebra</name>
    <name type="common">zebra mbuna</name>
    <dbReference type="NCBI Taxonomy" id="106582"/>
    <lineage>
        <taxon>Eukaryota</taxon>
        <taxon>Metazoa</taxon>
        <taxon>Chordata</taxon>
        <taxon>Craniata</taxon>
        <taxon>Vertebrata</taxon>
        <taxon>Euteleostomi</taxon>
        <taxon>Actinopterygii</taxon>
        <taxon>Neopterygii</taxon>
        <taxon>Teleostei</taxon>
        <taxon>Neoteleostei</taxon>
        <taxon>Acanthomorphata</taxon>
        <taxon>Ovalentaria</taxon>
        <taxon>Cichlomorphae</taxon>
        <taxon>Cichliformes</taxon>
        <taxon>Cichlidae</taxon>
        <taxon>African cichlids</taxon>
        <taxon>Pseudocrenilabrinae</taxon>
        <taxon>Haplochromini</taxon>
        <taxon>Maylandia</taxon>
        <taxon>Maylandia zebra complex</taxon>
    </lineage>
</organism>
<dbReference type="Gene3D" id="2.40.10.10">
    <property type="entry name" value="Trypsin-like serine proteases"/>
    <property type="match status" value="1"/>
</dbReference>
<dbReference type="PANTHER" id="PTHR24271:SF87">
    <property type="entry name" value="ARGININE ESTERASE-LIKE-RELATED"/>
    <property type="match status" value="1"/>
</dbReference>
<evidence type="ECO:0000313" key="5">
    <source>
        <dbReference type="Proteomes" id="UP000265160"/>
    </source>
</evidence>
<evidence type="ECO:0000313" key="4">
    <source>
        <dbReference type="Ensembl" id="ENSMZEP00005006718.1"/>
    </source>
</evidence>
<evidence type="ECO:0000256" key="2">
    <source>
        <dbReference type="ARBA" id="ARBA00024195"/>
    </source>
</evidence>
<dbReference type="SUPFAM" id="SSF50494">
    <property type="entry name" value="Trypsin-like serine proteases"/>
    <property type="match status" value="1"/>
</dbReference>
<protein>
    <submittedName>
        <fullName evidence="4">Granzyme B(G,H)</fullName>
    </submittedName>
</protein>